<organism evidence="1 2">
    <name type="scientific">Sporomusa termitida</name>
    <dbReference type="NCBI Taxonomy" id="2377"/>
    <lineage>
        <taxon>Bacteria</taxon>
        <taxon>Bacillati</taxon>
        <taxon>Bacillota</taxon>
        <taxon>Negativicutes</taxon>
        <taxon>Selenomonadales</taxon>
        <taxon>Sporomusaceae</taxon>
        <taxon>Sporomusa</taxon>
    </lineage>
</organism>
<reference evidence="1 2" key="1">
    <citation type="submission" date="2019-02" db="EMBL/GenBank/DDBJ databases">
        <title>Closed genome of Sporomusa termitida DSM 4440.</title>
        <authorList>
            <person name="Poehlein A."/>
            <person name="Daniel R."/>
        </authorList>
    </citation>
    <scope>NUCLEOTIDE SEQUENCE [LARGE SCALE GENOMIC DNA]</scope>
    <source>
        <strain evidence="1 2">DSM 4440</strain>
    </source>
</reference>
<dbReference type="KEGG" id="sted:SPTER_13080"/>
<protein>
    <submittedName>
        <fullName evidence="1">Uncharacterized protein</fullName>
    </submittedName>
</protein>
<dbReference type="EMBL" id="CP036259">
    <property type="protein sequence ID" value="QDR79999.1"/>
    <property type="molecule type" value="Genomic_DNA"/>
</dbReference>
<evidence type="ECO:0000313" key="1">
    <source>
        <dbReference type="EMBL" id="QDR79999.1"/>
    </source>
</evidence>
<dbReference type="AlphaFoldDB" id="A0A517DRL6"/>
<dbReference type="Proteomes" id="UP000320776">
    <property type="component" value="Chromosome"/>
</dbReference>
<evidence type="ECO:0000313" key="2">
    <source>
        <dbReference type="Proteomes" id="UP000320776"/>
    </source>
</evidence>
<gene>
    <name evidence="1" type="ORF">SPTER_13080</name>
</gene>
<dbReference type="RefSeq" id="WP_144349571.1">
    <property type="nucleotide sequence ID" value="NZ_CP036259.1"/>
</dbReference>
<keyword evidence="2" id="KW-1185">Reference proteome</keyword>
<name>A0A517DRL6_9FIRM</name>
<sequence length="78" mass="9019">MARCPNCGTRLSRQLIISVGKAGWSGNKWGSWHKPGWGGNWGWPGWNWNKFGWGYPGGGKPWHWLHGWRSNEYSDYDN</sequence>
<accession>A0A517DRL6</accession>
<proteinExistence type="predicted"/>